<name>A0A1G7CJ89_9ACTN</name>
<dbReference type="AlphaFoldDB" id="A0A1G7CJ89"/>
<dbReference type="PANTHER" id="PTHR36503">
    <property type="entry name" value="BLR2520 PROTEIN"/>
    <property type="match status" value="1"/>
</dbReference>
<dbReference type="SUPFAM" id="SSF54593">
    <property type="entry name" value="Glyoxalase/Bleomycin resistance protein/Dihydroxybiphenyl dioxygenase"/>
    <property type="match status" value="1"/>
</dbReference>
<gene>
    <name evidence="2" type="ORF">SAMN04489747_3289</name>
</gene>
<dbReference type="InterPro" id="IPR037523">
    <property type="entry name" value="VOC_core"/>
</dbReference>
<dbReference type="Pfam" id="PF00903">
    <property type="entry name" value="Glyoxalase"/>
    <property type="match status" value="1"/>
</dbReference>
<dbReference type="EMBL" id="LT629688">
    <property type="protein sequence ID" value="SDE39412.1"/>
    <property type="molecule type" value="Genomic_DNA"/>
</dbReference>
<reference evidence="2 3" key="1">
    <citation type="submission" date="2016-10" db="EMBL/GenBank/DDBJ databases">
        <authorList>
            <person name="de Groot N.N."/>
        </authorList>
    </citation>
    <scope>NUCLEOTIDE SEQUENCE [LARGE SCALE GENOMIC DNA]</scope>
    <source>
        <strain evidence="2 3">MON 2.2</strain>
    </source>
</reference>
<dbReference type="PANTHER" id="PTHR36503:SF1">
    <property type="entry name" value="BLR2520 PROTEIN"/>
    <property type="match status" value="1"/>
</dbReference>
<dbReference type="OrthoDB" id="9798430at2"/>
<dbReference type="PROSITE" id="PS51819">
    <property type="entry name" value="VOC"/>
    <property type="match status" value="1"/>
</dbReference>
<keyword evidence="3" id="KW-1185">Reference proteome</keyword>
<proteinExistence type="predicted"/>
<feature type="domain" description="VOC" evidence="1">
    <location>
        <begin position="4"/>
        <end position="128"/>
    </location>
</feature>
<evidence type="ECO:0000313" key="3">
    <source>
        <dbReference type="Proteomes" id="UP000198546"/>
    </source>
</evidence>
<dbReference type="RefSeq" id="WP_090595017.1">
    <property type="nucleotide sequence ID" value="NZ_LT629688.1"/>
</dbReference>
<accession>A0A1G7CJ89</accession>
<dbReference type="InterPro" id="IPR004360">
    <property type="entry name" value="Glyas_Fos-R_dOase_dom"/>
</dbReference>
<sequence length="141" mass="15413">MEQRVSLITLAVEDLAAVRRFWLDGMGWSPFVEAEGEVLMLEVADRVLLSLWDADHFRAEVGPTVQGEGNIPITLAHNVRSPQEVDAVLEQARAVGARSVTDGQHREWGGYSGYFVDPAGFAWEVAWAPGEVGDRVLGPPS</sequence>
<dbReference type="Gene3D" id="3.10.180.10">
    <property type="entry name" value="2,3-Dihydroxybiphenyl 1,2-Dioxygenase, domain 1"/>
    <property type="match status" value="1"/>
</dbReference>
<dbReference type="InterPro" id="IPR029068">
    <property type="entry name" value="Glyas_Bleomycin-R_OHBP_Dase"/>
</dbReference>
<protein>
    <recommendedName>
        <fullName evidence="1">VOC domain-containing protein</fullName>
    </recommendedName>
</protein>
<dbReference type="STRING" id="675864.SAMN04489747_3289"/>
<evidence type="ECO:0000259" key="1">
    <source>
        <dbReference type="PROSITE" id="PS51819"/>
    </source>
</evidence>
<organism evidence="2 3">
    <name type="scientific">Auraticoccus monumenti</name>
    <dbReference type="NCBI Taxonomy" id="675864"/>
    <lineage>
        <taxon>Bacteria</taxon>
        <taxon>Bacillati</taxon>
        <taxon>Actinomycetota</taxon>
        <taxon>Actinomycetes</taxon>
        <taxon>Propionibacteriales</taxon>
        <taxon>Propionibacteriaceae</taxon>
        <taxon>Auraticoccus</taxon>
    </lineage>
</organism>
<evidence type="ECO:0000313" key="2">
    <source>
        <dbReference type="EMBL" id="SDE39412.1"/>
    </source>
</evidence>
<dbReference type="Proteomes" id="UP000198546">
    <property type="component" value="Chromosome i"/>
</dbReference>